<dbReference type="KEGG" id="cam:101490056"/>
<accession>A0A1S2Y4C9</accession>
<dbReference type="PaxDb" id="3827-XP_004498353.1"/>
<dbReference type="PROSITE" id="PS50293">
    <property type="entry name" value="TPR_REGION"/>
    <property type="match status" value="1"/>
</dbReference>
<feature type="compositionally biased region" description="Basic residues" evidence="2">
    <location>
        <begin position="1"/>
        <end position="11"/>
    </location>
</feature>
<protein>
    <submittedName>
        <fullName evidence="4">Tetratricopeptide repeat protein 33</fullName>
    </submittedName>
</protein>
<dbReference type="InterPro" id="IPR052658">
    <property type="entry name" value="TPR-containing"/>
</dbReference>
<proteinExistence type="predicted"/>
<reference evidence="4" key="2">
    <citation type="submission" date="2025-08" db="UniProtKB">
        <authorList>
            <consortium name="RefSeq"/>
        </authorList>
    </citation>
    <scope>IDENTIFICATION</scope>
    <source>
        <tissue evidence="4">Etiolated seedlings</tissue>
    </source>
</reference>
<name>A0A1S2Y4C9_CICAR</name>
<dbReference type="PANTHER" id="PTHR15544:SF0">
    <property type="entry name" value="TETRATRICOPEPTIDE REPEAT PROTEIN 33"/>
    <property type="match status" value="1"/>
</dbReference>
<dbReference type="Proteomes" id="UP000087171">
    <property type="component" value="Chromosome Ca4"/>
</dbReference>
<dbReference type="STRING" id="3827.A0A1S2Y4C9"/>
<dbReference type="InterPro" id="IPR011990">
    <property type="entry name" value="TPR-like_helical_dom_sf"/>
</dbReference>
<dbReference type="InterPro" id="IPR019734">
    <property type="entry name" value="TPR_rpt"/>
</dbReference>
<dbReference type="SMART" id="SM00028">
    <property type="entry name" value="TPR"/>
    <property type="match status" value="3"/>
</dbReference>
<dbReference type="SUPFAM" id="SSF48452">
    <property type="entry name" value="TPR-like"/>
    <property type="match status" value="1"/>
</dbReference>
<keyword evidence="3" id="KW-1185">Reference proteome</keyword>
<reference evidence="3" key="1">
    <citation type="journal article" date="2013" name="Nat. Biotechnol.">
        <title>Draft genome sequence of chickpea (Cicer arietinum) provides a resource for trait improvement.</title>
        <authorList>
            <person name="Varshney R.K."/>
            <person name="Song C."/>
            <person name="Saxena R.K."/>
            <person name="Azam S."/>
            <person name="Yu S."/>
            <person name="Sharpe A.G."/>
            <person name="Cannon S."/>
            <person name="Baek J."/>
            <person name="Rosen B.D."/>
            <person name="Tar'an B."/>
            <person name="Millan T."/>
            <person name="Zhang X."/>
            <person name="Ramsay L.D."/>
            <person name="Iwata A."/>
            <person name="Wang Y."/>
            <person name="Nelson W."/>
            <person name="Farmer A.D."/>
            <person name="Gaur P.M."/>
            <person name="Soderlund C."/>
            <person name="Penmetsa R.V."/>
            <person name="Xu C."/>
            <person name="Bharti A.K."/>
            <person name="He W."/>
            <person name="Winter P."/>
            <person name="Zhao S."/>
            <person name="Hane J.K."/>
            <person name="Carrasquilla-Garcia N."/>
            <person name="Condie J.A."/>
            <person name="Upadhyaya H.D."/>
            <person name="Luo M.C."/>
            <person name="Thudi M."/>
            <person name="Gowda C.L."/>
            <person name="Singh N.P."/>
            <person name="Lichtenzveig J."/>
            <person name="Gali K.K."/>
            <person name="Rubio J."/>
            <person name="Nadarajan N."/>
            <person name="Dolezel J."/>
            <person name="Bansal K.C."/>
            <person name="Xu X."/>
            <person name="Edwards D."/>
            <person name="Zhang G."/>
            <person name="Kahl G."/>
            <person name="Gil J."/>
            <person name="Singh K.B."/>
            <person name="Datta S.K."/>
            <person name="Jackson S.A."/>
            <person name="Wang J."/>
            <person name="Cook D.R."/>
        </authorList>
    </citation>
    <scope>NUCLEOTIDE SEQUENCE [LARGE SCALE GENOMIC DNA]</scope>
    <source>
        <strain evidence="3">cv. CDC Frontier</strain>
    </source>
</reference>
<evidence type="ECO:0000313" key="4">
    <source>
        <dbReference type="RefSeq" id="XP_004498353.1"/>
    </source>
</evidence>
<sequence>MKVTWKKKNKRGLPAALSLFEPNSQSNNDATTQHDCDDGTPKSTQLAMQFQAQGDNLAMEGKYREALGKWETAITLAPDVAVLHEQKAQVLLEIGDAWNSLKAATRATELKPSWAEAWVTLGRAQLNYGEPDNAIESFDRALALKPDYEEAQDDRKTALRLVKKRKQLQSSGLSAIQNRYTVGDNKNESS</sequence>
<dbReference type="PANTHER" id="PTHR15544">
    <property type="entry name" value="OSMOSIS RESPONSIVE FACTOR"/>
    <property type="match status" value="1"/>
</dbReference>
<dbReference type="OrthoDB" id="2423701at2759"/>
<organism evidence="3 4">
    <name type="scientific">Cicer arietinum</name>
    <name type="common">Chickpea</name>
    <name type="synonym">Garbanzo</name>
    <dbReference type="NCBI Taxonomy" id="3827"/>
    <lineage>
        <taxon>Eukaryota</taxon>
        <taxon>Viridiplantae</taxon>
        <taxon>Streptophyta</taxon>
        <taxon>Embryophyta</taxon>
        <taxon>Tracheophyta</taxon>
        <taxon>Spermatophyta</taxon>
        <taxon>Magnoliopsida</taxon>
        <taxon>eudicotyledons</taxon>
        <taxon>Gunneridae</taxon>
        <taxon>Pentapetalae</taxon>
        <taxon>rosids</taxon>
        <taxon>fabids</taxon>
        <taxon>Fabales</taxon>
        <taxon>Fabaceae</taxon>
        <taxon>Papilionoideae</taxon>
        <taxon>50 kb inversion clade</taxon>
        <taxon>NPAAA clade</taxon>
        <taxon>Hologalegina</taxon>
        <taxon>IRL clade</taxon>
        <taxon>Cicereae</taxon>
        <taxon>Cicer</taxon>
    </lineage>
</organism>
<dbReference type="AlphaFoldDB" id="A0A1S2Y4C9"/>
<feature type="compositionally biased region" description="Polar residues" evidence="2">
    <location>
        <begin position="21"/>
        <end position="31"/>
    </location>
</feature>
<dbReference type="GeneID" id="101490056"/>
<dbReference type="PROSITE" id="PS50005">
    <property type="entry name" value="TPR"/>
    <property type="match status" value="1"/>
</dbReference>
<evidence type="ECO:0000256" key="1">
    <source>
        <dbReference type="PROSITE-ProRule" id="PRU00339"/>
    </source>
</evidence>
<dbReference type="eggNOG" id="KOG0553">
    <property type="taxonomic scope" value="Eukaryota"/>
</dbReference>
<dbReference type="Gene3D" id="1.25.40.10">
    <property type="entry name" value="Tetratricopeptide repeat domain"/>
    <property type="match status" value="1"/>
</dbReference>
<dbReference type="Pfam" id="PF00515">
    <property type="entry name" value="TPR_1"/>
    <property type="match status" value="1"/>
</dbReference>
<dbReference type="RefSeq" id="XP_004498353.1">
    <property type="nucleotide sequence ID" value="XM_004498296.3"/>
</dbReference>
<feature type="region of interest" description="Disordered" evidence="2">
    <location>
        <begin position="1"/>
        <end position="42"/>
    </location>
</feature>
<evidence type="ECO:0000313" key="3">
    <source>
        <dbReference type="Proteomes" id="UP000087171"/>
    </source>
</evidence>
<feature type="repeat" description="TPR" evidence="1">
    <location>
        <begin position="115"/>
        <end position="148"/>
    </location>
</feature>
<gene>
    <name evidence="4" type="primary">LOC101490056</name>
</gene>
<evidence type="ECO:0000256" key="2">
    <source>
        <dbReference type="SAM" id="MobiDB-lite"/>
    </source>
</evidence>
<keyword evidence="1" id="KW-0802">TPR repeat</keyword>